<comment type="caution">
    <text evidence="1">The sequence shown here is derived from an EMBL/GenBank/DDBJ whole genome shotgun (WGS) entry which is preliminary data.</text>
</comment>
<evidence type="ECO:0000313" key="2">
    <source>
        <dbReference type="Proteomes" id="UP000018348"/>
    </source>
</evidence>
<gene>
    <name evidence="1" type="ORF">CWATWH8502_4855</name>
</gene>
<dbReference type="AlphaFoldDB" id="T2IIF2"/>
<proteinExistence type="predicted"/>
<dbReference type="EMBL" id="CAQK01000564">
    <property type="protein sequence ID" value="CCQ51975.1"/>
    <property type="molecule type" value="Genomic_DNA"/>
</dbReference>
<dbReference type="Proteomes" id="UP000018348">
    <property type="component" value="Unassembled WGS sequence"/>
</dbReference>
<name>T2IIF2_CROWT</name>
<reference evidence="1 2" key="1">
    <citation type="submission" date="2013-01" db="EMBL/GenBank/DDBJ databases">
        <authorList>
            <person name="Bench S."/>
        </authorList>
    </citation>
    <scope>NUCLEOTIDE SEQUENCE [LARGE SCALE GENOMIC DNA]</scope>
    <source>
        <strain evidence="1 2">WH 8502</strain>
    </source>
</reference>
<dbReference type="RefSeq" id="WP_021831088.1">
    <property type="nucleotide sequence ID" value="NZ_CAQK01000564.1"/>
</dbReference>
<accession>T2IIF2</accession>
<organism evidence="1 2">
    <name type="scientific">Crocosphaera watsonii WH 8502</name>
    <dbReference type="NCBI Taxonomy" id="423474"/>
    <lineage>
        <taxon>Bacteria</taxon>
        <taxon>Bacillati</taxon>
        <taxon>Cyanobacteriota</taxon>
        <taxon>Cyanophyceae</taxon>
        <taxon>Oscillatoriophycideae</taxon>
        <taxon>Chroococcales</taxon>
        <taxon>Aphanothecaceae</taxon>
        <taxon>Crocosphaera</taxon>
    </lineage>
</organism>
<protein>
    <submittedName>
        <fullName evidence="1">Uncharacterized protein</fullName>
    </submittedName>
</protein>
<evidence type="ECO:0000313" key="1">
    <source>
        <dbReference type="EMBL" id="CCQ51975.1"/>
    </source>
</evidence>
<sequence length="73" mass="8386">METITIEVDKEVAKAYRESDLNKQEKVNTIIKLFFQPEFADKSLSEVMADIANKAEQRGLTPEILEDILNDEE</sequence>
<reference evidence="1 2" key="2">
    <citation type="submission" date="2013-09" db="EMBL/GenBank/DDBJ databases">
        <title>Whole genome comparison of six Crocosphaera watsonii strains with differing phenotypes.</title>
        <authorList>
            <person name="Bench S.R."/>
            <person name="Heller P."/>
            <person name="Frank I."/>
            <person name="Arciniega M."/>
            <person name="Shilova I.N."/>
            <person name="Zehr J.P."/>
        </authorList>
    </citation>
    <scope>NUCLEOTIDE SEQUENCE [LARGE SCALE GENOMIC DNA]</scope>
    <source>
        <strain evidence="1 2">WH 8502</strain>
    </source>
</reference>